<evidence type="ECO:0000256" key="4">
    <source>
        <dbReference type="SAM" id="SignalP"/>
    </source>
</evidence>
<dbReference type="Gene3D" id="2.60.40.420">
    <property type="entry name" value="Cupredoxins - blue copper proteins"/>
    <property type="match status" value="1"/>
</dbReference>
<dbReference type="InterPro" id="IPR018976">
    <property type="entry name" value="Imelysin-like"/>
</dbReference>
<feature type="domain" description="Imelysin-like" evidence="5">
    <location>
        <begin position="136"/>
        <end position="365"/>
    </location>
</feature>
<dbReference type="Proteomes" id="UP000587527">
    <property type="component" value="Unassembled WGS sequence"/>
</dbReference>
<feature type="domain" description="EfeO-type cupredoxin-like" evidence="6">
    <location>
        <begin position="13"/>
        <end position="110"/>
    </location>
</feature>
<comment type="similarity">
    <text evidence="2">Belongs to the EfeM/EfeO family.</text>
</comment>
<dbReference type="InterPro" id="IPR028096">
    <property type="entry name" value="EfeO_Cupredoxin"/>
</dbReference>
<dbReference type="InterPro" id="IPR050894">
    <property type="entry name" value="EfeM/EfeO_iron_uptake"/>
</dbReference>
<dbReference type="GO" id="GO:0042597">
    <property type="term" value="C:periplasmic space"/>
    <property type="evidence" value="ECO:0007669"/>
    <property type="project" value="UniProtKB-SubCell"/>
</dbReference>
<evidence type="ECO:0000256" key="1">
    <source>
        <dbReference type="ARBA" id="ARBA00004418"/>
    </source>
</evidence>
<evidence type="ECO:0000259" key="6">
    <source>
        <dbReference type="Pfam" id="PF13473"/>
    </source>
</evidence>
<evidence type="ECO:0000256" key="3">
    <source>
        <dbReference type="ARBA" id="ARBA00022729"/>
    </source>
</evidence>
<evidence type="ECO:0000256" key="2">
    <source>
        <dbReference type="ARBA" id="ARBA00005989"/>
    </source>
</evidence>
<reference evidence="7 8" key="1">
    <citation type="submission" date="2020-08" db="EMBL/GenBank/DDBJ databases">
        <title>Sequencing the genomes of 1000 actinobacteria strains.</title>
        <authorList>
            <person name="Klenk H.-P."/>
        </authorList>
    </citation>
    <scope>NUCLEOTIDE SEQUENCE [LARGE SCALE GENOMIC DNA]</scope>
    <source>
        <strain evidence="7 8">DSM 45362</strain>
    </source>
</reference>
<evidence type="ECO:0000313" key="8">
    <source>
        <dbReference type="Proteomes" id="UP000587527"/>
    </source>
</evidence>
<gene>
    <name evidence="7" type="ORF">F4553_007760</name>
</gene>
<comment type="caution">
    <text evidence="7">The sequence shown here is derived from an EMBL/GenBank/DDBJ whole genome shotgun (WGS) entry which is preliminary data.</text>
</comment>
<keyword evidence="8" id="KW-1185">Reference proteome</keyword>
<dbReference type="CDD" id="cd14656">
    <property type="entry name" value="Imelysin-like_EfeO"/>
    <property type="match status" value="1"/>
</dbReference>
<dbReference type="AlphaFoldDB" id="A0A841C340"/>
<dbReference type="PANTHER" id="PTHR39192:SF1">
    <property type="entry name" value="IRON UPTAKE SYSTEM COMPONENT EFEO"/>
    <property type="match status" value="1"/>
</dbReference>
<dbReference type="EMBL" id="JACHMN010000003">
    <property type="protein sequence ID" value="MBB5874326.1"/>
    <property type="molecule type" value="Genomic_DNA"/>
</dbReference>
<evidence type="ECO:0000259" key="5">
    <source>
        <dbReference type="Pfam" id="PF09375"/>
    </source>
</evidence>
<keyword evidence="3 4" id="KW-0732">Signal</keyword>
<organism evidence="7 8">
    <name type="scientific">Allocatelliglobosispora scoriae</name>
    <dbReference type="NCBI Taxonomy" id="643052"/>
    <lineage>
        <taxon>Bacteria</taxon>
        <taxon>Bacillati</taxon>
        <taxon>Actinomycetota</taxon>
        <taxon>Actinomycetes</taxon>
        <taxon>Micromonosporales</taxon>
        <taxon>Micromonosporaceae</taxon>
        <taxon>Allocatelliglobosispora</taxon>
    </lineage>
</organism>
<dbReference type="InterPro" id="IPR038352">
    <property type="entry name" value="Imelysin_sf"/>
</dbReference>
<dbReference type="Pfam" id="PF09375">
    <property type="entry name" value="Peptidase_M75"/>
    <property type="match status" value="1"/>
</dbReference>
<evidence type="ECO:0000313" key="7">
    <source>
        <dbReference type="EMBL" id="MBB5874326.1"/>
    </source>
</evidence>
<accession>A0A841C340</accession>
<dbReference type="InterPro" id="IPR053377">
    <property type="entry name" value="Iron_uptake_EfeM/EfeO"/>
</dbReference>
<dbReference type="InterPro" id="IPR034981">
    <property type="entry name" value="Imelysin-like_EfeO/Algp7"/>
</dbReference>
<protein>
    <submittedName>
        <fullName evidence="7">Iron uptake system component EfeO</fullName>
    </submittedName>
</protein>
<dbReference type="Gene3D" id="1.20.1420.20">
    <property type="entry name" value="M75 peptidase, HXXE motif"/>
    <property type="match status" value="1"/>
</dbReference>
<dbReference type="PANTHER" id="PTHR39192">
    <property type="entry name" value="IRON UPTAKE SYSTEM COMPONENT EFEO"/>
    <property type="match status" value="1"/>
</dbReference>
<dbReference type="NCBIfam" id="NF041757">
    <property type="entry name" value="EfeO"/>
    <property type="match status" value="1"/>
</dbReference>
<comment type="subcellular location">
    <subcellularLocation>
        <location evidence="1">Periplasm</location>
    </subcellularLocation>
</comment>
<dbReference type="Pfam" id="PF13473">
    <property type="entry name" value="Cupredoxin_1"/>
    <property type="match status" value="1"/>
</dbReference>
<dbReference type="InterPro" id="IPR008972">
    <property type="entry name" value="Cupredoxin"/>
</dbReference>
<feature type="chain" id="PRO_5032961834" evidence="4">
    <location>
        <begin position="28"/>
        <end position="372"/>
    </location>
</feature>
<proteinExistence type="inferred from homology"/>
<sequence>MRSTVVCLTAFALLGLTACTSDPDAPAADDAVITVTANETACQVSRTDSPAGTVTFRIANTGTKVTEFYLYAEGDRVMGEVENITPGLTRELTVGLPPGDYQTSCRPGMTGTGIRAAFSATGSAPPVNDDAKLTAATDSYHRYVISQSDALLTRTTEFAAAVKAGDTARAKALYPVSRTYFERIEPVASSFGDLDPKIDGRADVIAEGMAFTGYHRLERDLWTGRSLAADGPIADQLVADVTELVARVKGLELTPLQLANGAKSLLDEIATGKITGEEERYSYTDLWDFQANLEGSRAAIQALRPALQDRAPDLVVALDERFAVAQDTLAEHAVGDGWKLHPQLTQVELRELSDAVNALAEPVSKVAAAVAR</sequence>
<dbReference type="PROSITE" id="PS51257">
    <property type="entry name" value="PROKAR_LIPOPROTEIN"/>
    <property type="match status" value="1"/>
</dbReference>
<feature type="signal peptide" evidence="4">
    <location>
        <begin position="1"/>
        <end position="27"/>
    </location>
</feature>
<name>A0A841C340_9ACTN</name>